<evidence type="ECO:0000313" key="5">
    <source>
        <dbReference type="EMBL" id="MBC9984191.1"/>
    </source>
</evidence>
<keyword evidence="1" id="KW-0805">Transcription regulation</keyword>
<keyword evidence="6" id="KW-1185">Reference proteome</keyword>
<dbReference type="PROSITE" id="PS01124">
    <property type="entry name" value="HTH_ARAC_FAMILY_2"/>
    <property type="match status" value="1"/>
</dbReference>
<dbReference type="InterPro" id="IPR050204">
    <property type="entry name" value="AraC_XylS_family_regulators"/>
</dbReference>
<dbReference type="SUPFAM" id="SSF46689">
    <property type="entry name" value="Homeodomain-like"/>
    <property type="match status" value="2"/>
</dbReference>
<dbReference type="InterPro" id="IPR009057">
    <property type="entry name" value="Homeodomain-like_sf"/>
</dbReference>
<dbReference type="Proteomes" id="UP000639516">
    <property type="component" value="Unassembled WGS sequence"/>
</dbReference>
<protein>
    <submittedName>
        <fullName evidence="5">Helix-turn-helix transcriptional regulator</fullName>
    </submittedName>
</protein>
<sequence length="289" mass="32670">MGMSSNGFVRSVGGDVRSSVIANAPSMRIEKIRRVANGPWYWHFRQPELCLFWFHEPRLQTLRASVNGRPVNHDFLGGSQLCLLPPRTEIEGEWKAGLKTSYTVAFLSPELVDQRLKSKISRPVFAFEHPALLRSLSELSTEAIRPDGLFGLLAEGWSIQALAYIARVAQGEEKQERRASGGLSNRNARIVMEYINGHIGEEMTLQSLAEQVGLSKRHFQRAFQNTFGTAPHRYIIQQRITKAKHELCLTKNSITDVALTNGFCQLEHFANAFRRFTGLTPSQFREQNS</sequence>
<keyword evidence="2" id="KW-0238">DNA-binding</keyword>
<proteinExistence type="predicted"/>
<keyword evidence="3" id="KW-0804">Transcription</keyword>
<organism evidence="5 6">
    <name type="scientific">Bradyrhizobium campsiandrae</name>
    <dbReference type="NCBI Taxonomy" id="1729892"/>
    <lineage>
        <taxon>Bacteria</taxon>
        <taxon>Pseudomonadati</taxon>
        <taxon>Pseudomonadota</taxon>
        <taxon>Alphaproteobacteria</taxon>
        <taxon>Hyphomicrobiales</taxon>
        <taxon>Nitrobacteraceae</taxon>
        <taxon>Bradyrhizobium</taxon>
    </lineage>
</organism>
<evidence type="ECO:0000259" key="4">
    <source>
        <dbReference type="PROSITE" id="PS01124"/>
    </source>
</evidence>
<reference evidence="5 6" key="1">
    <citation type="journal article" date="2020" name="Arch. Microbiol.">
        <title>Bradyrhizobium campsiandrae sp. nov., a nitrogen-fixing bacterial strain isolated from a native leguminous tree from the Amazon adapted to flooded conditions.</title>
        <authorList>
            <person name="Cabral Michel D."/>
            <person name="Martins da Costa E."/>
            <person name="Azarias Guimaraes A."/>
            <person name="Soares de Carvalho T."/>
            <person name="Santos de Castro Caputo P."/>
            <person name="Willems A."/>
            <person name="de Souza Moreira F.M."/>
        </authorList>
    </citation>
    <scope>NUCLEOTIDE SEQUENCE [LARGE SCALE GENOMIC DNA]</scope>
    <source>
        <strain evidence="6">INPA 384B</strain>
    </source>
</reference>
<evidence type="ECO:0000313" key="6">
    <source>
        <dbReference type="Proteomes" id="UP000639516"/>
    </source>
</evidence>
<evidence type="ECO:0000256" key="1">
    <source>
        <dbReference type="ARBA" id="ARBA00023015"/>
    </source>
</evidence>
<dbReference type="Pfam" id="PF12833">
    <property type="entry name" value="HTH_18"/>
    <property type="match status" value="1"/>
</dbReference>
<dbReference type="Gene3D" id="1.10.10.60">
    <property type="entry name" value="Homeodomain-like"/>
    <property type="match status" value="1"/>
</dbReference>
<feature type="domain" description="HTH araC/xylS-type" evidence="4">
    <location>
        <begin position="189"/>
        <end position="287"/>
    </location>
</feature>
<dbReference type="PANTHER" id="PTHR46796:SF6">
    <property type="entry name" value="ARAC SUBFAMILY"/>
    <property type="match status" value="1"/>
</dbReference>
<dbReference type="EMBL" id="JAATTO010000098">
    <property type="protein sequence ID" value="MBC9984191.1"/>
    <property type="molecule type" value="Genomic_DNA"/>
</dbReference>
<comment type="caution">
    <text evidence="5">The sequence shown here is derived from an EMBL/GenBank/DDBJ whole genome shotgun (WGS) entry which is preliminary data.</text>
</comment>
<gene>
    <name evidence="5" type="ORF">HA482_39035</name>
</gene>
<evidence type="ECO:0000256" key="3">
    <source>
        <dbReference type="ARBA" id="ARBA00023163"/>
    </source>
</evidence>
<dbReference type="PANTHER" id="PTHR46796">
    <property type="entry name" value="HTH-TYPE TRANSCRIPTIONAL ACTIVATOR RHAS-RELATED"/>
    <property type="match status" value="1"/>
</dbReference>
<dbReference type="SMART" id="SM00342">
    <property type="entry name" value="HTH_ARAC"/>
    <property type="match status" value="1"/>
</dbReference>
<evidence type="ECO:0000256" key="2">
    <source>
        <dbReference type="ARBA" id="ARBA00023125"/>
    </source>
</evidence>
<dbReference type="RefSeq" id="WP_188107677.1">
    <property type="nucleotide sequence ID" value="NZ_JAANIH010000087.1"/>
</dbReference>
<dbReference type="PROSITE" id="PS00041">
    <property type="entry name" value="HTH_ARAC_FAMILY_1"/>
    <property type="match status" value="1"/>
</dbReference>
<name>A0ABR7UJF6_9BRAD</name>
<dbReference type="InterPro" id="IPR020449">
    <property type="entry name" value="Tscrpt_reg_AraC-type_HTH"/>
</dbReference>
<dbReference type="PRINTS" id="PR00032">
    <property type="entry name" value="HTHARAC"/>
</dbReference>
<dbReference type="InterPro" id="IPR018060">
    <property type="entry name" value="HTH_AraC"/>
</dbReference>
<dbReference type="InterPro" id="IPR018062">
    <property type="entry name" value="HTH_AraC-typ_CS"/>
</dbReference>
<accession>A0ABR7UJF6</accession>